<accession>A0A9P5NDK4</accession>
<evidence type="ECO:0000313" key="1">
    <source>
        <dbReference type="EMBL" id="KAF8883910.1"/>
    </source>
</evidence>
<gene>
    <name evidence="1" type="ORF">CPB84DRAFT_1850834</name>
</gene>
<sequence length="418" mass="47803">MSLSSLSQEMIDEIIDILYASDPDSSHFSSHSLVCQSFRHRTQQHLFRFISYHFYKNDSSCLPKLQDRRQMLEKNPKIAGYVRHLHFVITGDTLWTFDHPEFIRMMEIIAQASAQRIDAPLQVLISGGENPKIPDDFAQHIFEEIGPYVETLKLHTIEFMPCRWIADCRNLLKLEMVRVSIAKNDTESTRSRLPRPQELILYWPYWPDDSSAAVDYLIKFALDPSGLHSFQTQFSGNLCLDDIVSIIKACSSSLEFLGLWDEQGSALADLFNLSELPNLKVLFLKVDISPDDDDGDDDDDDNDDDALEDLCALLNTASKDSKIDDILLEIQCESHPDVGPLAHLEMSNWRMLDSTLVKLSGGRRLKLDIRIYYHFEEEPDMSDSEADPADRIEAWIAEQLPVTSRQSHIALHSEYHGV</sequence>
<proteinExistence type="predicted"/>
<name>A0A9P5NDK4_GYMJU</name>
<evidence type="ECO:0000313" key="2">
    <source>
        <dbReference type="Proteomes" id="UP000724874"/>
    </source>
</evidence>
<dbReference type="OrthoDB" id="3070090at2759"/>
<reference evidence="1" key="1">
    <citation type="submission" date="2020-11" db="EMBL/GenBank/DDBJ databases">
        <authorList>
            <consortium name="DOE Joint Genome Institute"/>
            <person name="Ahrendt S."/>
            <person name="Riley R."/>
            <person name="Andreopoulos W."/>
            <person name="LaButti K."/>
            <person name="Pangilinan J."/>
            <person name="Ruiz-duenas F.J."/>
            <person name="Barrasa J.M."/>
            <person name="Sanchez-Garcia M."/>
            <person name="Camarero S."/>
            <person name="Miyauchi S."/>
            <person name="Serrano A."/>
            <person name="Linde D."/>
            <person name="Babiker R."/>
            <person name="Drula E."/>
            <person name="Ayuso-Fernandez I."/>
            <person name="Pacheco R."/>
            <person name="Padilla G."/>
            <person name="Ferreira P."/>
            <person name="Barriuso J."/>
            <person name="Kellner H."/>
            <person name="Castanera R."/>
            <person name="Alfaro M."/>
            <person name="Ramirez L."/>
            <person name="Pisabarro A.G."/>
            <person name="Kuo A."/>
            <person name="Tritt A."/>
            <person name="Lipzen A."/>
            <person name="He G."/>
            <person name="Yan M."/>
            <person name="Ng V."/>
            <person name="Cullen D."/>
            <person name="Martin F."/>
            <person name="Rosso M.-N."/>
            <person name="Henrissat B."/>
            <person name="Hibbett D."/>
            <person name="Martinez A.T."/>
            <person name="Grigoriev I.V."/>
        </authorList>
    </citation>
    <scope>NUCLEOTIDE SEQUENCE</scope>
    <source>
        <strain evidence="1">AH 44721</strain>
    </source>
</reference>
<keyword evidence="2" id="KW-1185">Reference proteome</keyword>
<comment type="caution">
    <text evidence="1">The sequence shown here is derived from an EMBL/GenBank/DDBJ whole genome shotgun (WGS) entry which is preliminary data.</text>
</comment>
<protein>
    <submittedName>
        <fullName evidence="1">Uncharacterized protein</fullName>
    </submittedName>
</protein>
<organism evidence="1 2">
    <name type="scientific">Gymnopilus junonius</name>
    <name type="common">Spectacular rustgill mushroom</name>
    <name type="synonym">Gymnopilus spectabilis subsp. junonius</name>
    <dbReference type="NCBI Taxonomy" id="109634"/>
    <lineage>
        <taxon>Eukaryota</taxon>
        <taxon>Fungi</taxon>
        <taxon>Dikarya</taxon>
        <taxon>Basidiomycota</taxon>
        <taxon>Agaricomycotina</taxon>
        <taxon>Agaricomycetes</taxon>
        <taxon>Agaricomycetidae</taxon>
        <taxon>Agaricales</taxon>
        <taxon>Agaricineae</taxon>
        <taxon>Hymenogastraceae</taxon>
        <taxon>Gymnopilus</taxon>
    </lineage>
</organism>
<dbReference type="Proteomes" id="UP000724874">
    <property type="component" value="Unassembled WGS sequence"/>
</dbReference>
<dbReference type="AlphaFoldDB" id="A0A9P5NDK4"/>
<dbReference type="EMBL" id="JADNYJ010000112">
    <property type="protein sequence ID" value="KAF8883910.1"/>
    <property type="molecule type" value="Genomic_DNA"/>
</dbReference>